<evidence type="ECO:0000256" key="1">
    <source>
        <dbReference type="ARBA" id="ARBA00022741"/>
    </source>
</evidence>
<dbReference type="InterPro" id="IPR000719">
    <property type="entry name" value="Prot_kinase_dom"/>
</dbReference>
<evidence type="ECO:0000313" key="6">
    <source>
        <dbReference type="Proteomes" id="UP001146120"/>
    </source>
</evidence>
<comment type="caution">
    <text evidence="5">The sequence shown here is derived from an EMBL/GenBank/DDBJ whole genome shotgun (WGS) entry which is preliminary data.</text>
</comment>
<feature type="compositionally biased region" description="Low complexity" evidence="3">
    <location>
        <begin position="389"/>
        <end position="398"/>
    </location>
</feature>
<gene>
    <name evidence="5" type="ORF">N0F65_012569</name>
</gene>
<dbReference type="AlphaFoldDB" id="A0AAV2YSL5"/>
<feature type="domain" description="Protein kinase" evidence="4">
    <location>
        <begin position="43"/>
        <end position="379"/>
    </location>
</feature>
<dbReference type="GO" id="GO:0005524">
    <property type="term" value="F:ATP binding"/>
    <property type="evidence" value="ECO:0007669"/>
    <property type="project" value="UniProtKB-KW"/>
</dbReference>
<name>A0AAV2YSL5_9STRA</name>
<proteinExistence type="predicted"/>
<reference evidence="5" key="2">
    <citation type="journal article" date="2023" name="Microbiol Resour">
        <title>Decontamination and Annotation of the Draft Genome Sequence of the Oomycete Lagenidium giganteum ARSEF 373.</title>
        <authorList>
            <person name="Morgan W.R."/>
            <person name="Tartar A."/>
        </authorList>
    </citation>
    <scope>NUCLEOTIDE SEQUENCE</scope>
    <source>
        <strain evidence="5">ARSEF 373</strain>
    </source>
</reference>
<keyword evidence="6" id="KW-1185">Reference proteome</keyword>
<evidence type="ECO:0000256" key="3">
    <source>
        <dbReference type="SAM" id="MobiDB-lite"/>
    </source>
</evidence>
<dbReference type="EMBL" id="DAKRPA010000174">
    <property type="protein sequence ID" value="DAZ96207.1"/>
    <property type="molecule type" value="Genomic_DNA"/>
</dbReference>
<dbReference type="PROSITE" id="PS50011">
    <property type="entry name" value="PROTEIN_KINASE_DOM"/>
    <property type="match status" value="1"/>
</dbReference>
<dbReference type="PANTHER" id="PTHR44329">
    <property type="entry name" value="SERINE/THREONINE-PROTEIN KINASE TNNI3K-RELATED"/>
    <property type="match status" value="1"/>
</dbReference>
<dbReference type="InterPro" id="IPR051681">
    <property type="entry name" value="Ser/Thr_Kinases-Pseudokinases"/>
</dbReference>
<evidence type="ECO:0000259" key="4">
    <source>
        <dbReference type="PROSITE" id="PS50011"/>
    </source>
</evidence>
<evidence type="ECO:0000256" key="2">
    <source>
        <dbReference type="ARBA" id="ARBA00022840"/>
    </source>
</evidence>
<evidence type="ECO:0000313" key="5">
    <source>
        <dbReference type="EMBL" id="DAZ96207.1"/>
    </source>
</evidence>
<dbReference type="CDD" id="cd00180">
    <property type="entry name" value="PKc"/>
    <property type="match status" value="1"/>
</dbReference>
<dbReference type="Pfam" id="PF00069">
    <property type="entry name" value="Pkinase"/>
    <property type="match status" value="1"/>
</dbReference>
<keyword evidence="2" id="KW-0067">ATP-binding</keyword>
<dbReference type="Gene3D" id="3.30.200.20">
    <property type="entry name" value="Phosphorylase Kinase, domain 1"/>
    <property type="match status" value="1"/>
</dbReference>
<dbReference type="Gene3D" id="1.10.510.10">
    <property type="entry name" value="Transferase(Phosphotransferase) domain 1"/>
    <property type="match status" value="1"/>
</dbReference>
<accession>A0AAV2YSL5</accession>
<feature type="compositionally biased region" description="Basic residues" evidence="3">
    <location>
        <begin position="399"/>
        <end position="409"/>
    </location>
</feature>
<keyword evidence="1" id="KW-0547">Nucleotide-binding</keyword>
<sequence length="409" mass="46422">MDGVPPFDEYEHAPITAHARPFKMRVPSNFLPWDNRRGLIAIRRRDRQLAVCRCGVVLAGIYFQFETATQTQLPVALKVMDRGQVQLQRDDVDNEVRMMAQLQSGGLDAPLNNPYVVKWEYGEDTYNLYLATEFVANGSLISYAHKKIRHLLVKHLKDFTDKNGQEPTKLECVSYVYRGAGHEWMRESIHFFSCIIQGLTYMHAQNIAHMDLDVYNVAIDKNFVPRIIDFGSSQLMDHRGYAGAGDVGIKCKPTYVAPEVRQNGMMAPPRPGFDGRKADLWSVGVLLTELSMQLVQCVVWGFRGGPAYLMTCSNWRQEVFDHIDMKCEQEHCFICANLVSIPPLIGVIIKELLQLDPKRRPSAYKVAVALAENRPEALYQVSLPPSQLKQQQQQQRLLASHRHPPASIG</sequence>
<dbReference type="Proteomes" id="UP001146120">
    <property type="component" value="Unassembled WGS sequence"/>
</dbReference>
<dbReference type="PANTHER" id="PTHR44329:SF298">
    <property type="entry name" value="MIXED LINEAGE KINASE DOMAIN-LIKE PROTEIN"/>
    <property type="match status" value="1"/>
</dbReference>
<reference evidence="5" key="1">
    <citation type="submission" date="2022-11" db="EMBL/GenBank/DDBJ databases">
        <authorList>
            <person name="Morgan W.R."/>
            <person name="Tartar A."/>
        </authorList>
    </citation>
    <scope>NUCLEOTIDE SEQUENCE</scope>
    <source>
        <strain evidence="5">ARSEF 373</strain>
    </source>
</reference>
<feature type="region of interest" description="Disordered" evidence="3">
    <location>
        <begin position="389"/>
        <end position="409"/>
    </location>
</feature>
<organism evidence="5 6">
    <name type="scientific">Lagenidium giganteum</name>
    <dbReference type="NCBI Taxonomy" id="4803"/>
    <lineage>
        <taxon>Eukaryota</taxon>
        <taxon>Sar</taxon>
        <taxon>Stramenopiles</taxon>
        <taxon>Oomycota</taxon>
        <taxon>Peronosporomycetes</taxon>
        <taxon>Pythiales</taxon>
        <taxon>Pythiaceae</taxon>
    </lineage>
</organism>
<dbReference type="GO" id="GO:0004674">
    <property type="term" value="F:protein serine/threonine kinase activity"/>
    <property type="evidence" value="ECO:0007669"/>
    <property type="project" value="TreeGrafter"/>
</dbReference>
<protein>
    <recommendedName>
        <fullName evidence="4">Protein kinase domain-containing protein</fullName>
    </recommendedName>
</protein>
<dbReference type="InterPro" id="IPR011009">
    <property type="entry name" value="Kinase-like_dom_sf"/>
</dbReference>
<dbReference type="SUPFAM" id="SSF56112">
    <property type="entry name" value="Protein kinase-like (PK-like)"/>
    <property type="match status" value="1"/>
</dbReference>